<name>A0AAN5A0R4_9RHOB</name>
<keyword evidence="1" id="KW-0732">Signal</keyword>
<comment type="caution">
    <text evidence="2">The sequence shown here is derived from an EMBL/GenBank/DDBJ whole genome shotgun (WGS) entry which is preliminary data.</text>
</comment>
<gene>
    <name evidence="2" type="ORF">GCM10008024_34320</name>
    <name evidence="3" type="ORF">SAMN05444006_12152</name>
</gene>
<evidence type="ECO:0000313" key="3">
    <source>
        <dbReference type="EMBL" id="SDX60989.1"/>
    </source>
</evidence>
<keyword evidence="4" id="KW-1185">Reference proteome</keyword>
<dbReference type="RefSeq" id="WP_035838306.1">
    <property type="nucleotide sequence ID" value="NZ_BNAB01000020.1"/>
</dbReference>
<organism evidence="2 5">
    <name type="scientific">Allgaiera indica</name>
    <dbReference type="NCBI Taxonomy" id="765699"/>
    <lineage>
        <taxon>Bacteria</taxon>
        <taxon>Pseudomonadati</taxon>
        <taxon>Pseudomonadota</taxon>
        <taxon>Alphaproteobacteria</taxon>
        <taxon>Rhodobacterales</taxon>
        <taxon>Paracoccaceae</taxon>
        <taxon>Allgaiera</taxon>
    </lineage>
</organism>
<feature type="signal peptide" evidence="1">
    <location>
        <begin position="1"/>
        <end position="25"/>
    </location>
</feature>
<evidence type="ECO:0000256" key="1">
    <source>
        <dbReference type="SAM" id="SignalP"/>
    </source>
</evidence>
<dbReference type="EMBL" id="FNOB01000021">
    <property type="protein sequence ID" value="SDX60989.1"/>
    <property type="molecule type" value="Genomic_DNA"/>
</dbReference>
<dbReference type="EMBL" id="BNAB01000020">
    <property type="protein sequence ID" value="GHE05002.1"/>
    <property type="molecule type" value="Genomic_DNA"/>
</dbReference>
<feature type="chain" id="PRO_5042975431" evidence="1">
    <location>
        <begin position="26"/>
        <end position="149"/>
    </location>
</feature>
<dbReference type="Proteomes" id="UP000199541">
    <property type="component" value="Unassembled WGS sequence"/>
</dbReference>
<proteinExistence type="predicted"/>
<evidence type="ECO:0000313" key="4">
    <source>
        <dbReference type="Proteomes" id="UP000199541"/>
    </source>
</evidence>
<reference evidence="2" key="1">
    <citation type="journal article" date="2014" name="Int. J. Syst. Evol. Microbiol.">
        <title>Complete genome sequence of Corynebacterium casei LMG S-19264T (=DSM 44701T), isolated from a smear-ripened cheese.</title>
        <authorList>
            <consortium name="US DOE Joint Genome Institute (JGI-PGF)"/>
            <person name="Walter F."/>
            <person name="Albersmeier A."/>
            <person name="Kalinowski J."/>
            <person name="Ruckert C."/>
        </authorList>
    </citation>
    <scope>NUCLEOTIDE SEQUENCE</scope>
    <source>
        <strain evidence="2">CGMCC 1.10859</strain>
    </source>
</reference>
<sequence>MKTRLTKIAAIAAIALSAAAPMAMADAFQTGTVTAINRDRATVAINGESYSLRGHAVARPGVGEKVLYKTDSDDATPPVVAVKAAPDSYVADASMTVVPYHALRVPLGLNQSSHPNQSATSASEPVGLAGSVSGGLSAGIGGGLGSQNH</sequence>
<evidence type="ECO:0000313" key="2">
    <source>
        <dbReference type="EMBL" id="GHE05002.1"/>
    </source>
</evidence>
<dbReference type="Proteomes" id="UP000634647">
    <property type="component" value="Unassembled WGS sequence"/>
</dbReference>
<accession>A0AAN5A0R4</accession>
<reference evidence="2" key="3">
    <citation type="submission" date="2023-06" db="EMBL/GenBank/DDBJ databases">
        <authorList>
            <person name="Sun Q."/>
            <person name="Zhou Y."/>
        </authorList>
    </citation>
    <scope>NUCLEOTIDE SEQUENCE</scope>
    <source>
        <strain evidence="2">CGMCC 1.10859</strain>
    </source>
</reference>
<dbReference type="AlphaFoldDB" id="A0AAN5A0R4"/>
<protein>
    <submittedName>
        <fullName evidence="2">Uncharacterized protein</fullName>
    </submittedName>
</protein>
<reference evidence="3 4" key="2">
    <citation type="submission" date="2016-10" db="EMBL/GenBank/DDBJ databases">
        <authorList>
            <person name="Varghese N."/>
            <person name="Submissions S."/>
        </authorList>
    </citation>
    <scope>NUCLEOTIDE SEQUENCE [LARGE SCALE GENOMIC DNA]</scope>
    <source>
        <strain evidence="3 4">DSM 24802</strain>
    </source>
</reference>
<evidence type="ECO:0000313" key="5">
    <source>
        <dbReference type="Proteomes" id="UP000634647"/>
    </source>
</evidence>